<dbReference type="GO" id="GO:0032259">
    <property type="term" value="P:methylation"/>
    <property type="evidence" value="ECO:0007669"/>
    <property type="project" value="UniProtKB-KW"/>
</dbReference>
<dbReference type="GO" id="GO:0008168">
    <property type="term" value="F:methyltransferase activity"/>
    <property type="evidence" value="ECO:0007669"/>
    <property type="project" value="UniProtKB-KW"/>
</dbReference>
<dbReference type="InterPro" id="IPR029063">
    <property type="entry name" value="SAM-dependent_MTases_sf"/>
</dbReference>
<feature type="binding site" evidence="2">
    <location>
        <position position="198"/>
    </location>
    <ligand>
        <name>S-adenosyl-L-methionine</name>
        <dbReference type="ChEBI" id="CHEBI:59789"/>
    </ligand>
</feature>
<dbReference type="HOGENOM" id="CLU_050931_1_0_11"/>
<dbReference type="OrthoDB" id="108476at2"/>
<feature type="binding site" evidence="2">
    <location>
        <position position="77"/>
    </location>
    <ligand>
        <name>S-adenosyl-L-methionine</name>
        <dbReference type="ChEBI" id="CHEBI:59789"/>
    </ligand>
</feature>
<accession>B8H8N1</accession>
<organism evidence="5 6">
    <name type="scientific">Pseudarthrobacter chlorophenolicus (strain ATCC 700700 / DSM 12829 / CIP 107037 / JCM 12360 / KCTC 9906 / NCIMB 13794 / A6)</name>
    <name type="common">Arthrobacter chlorophenolicus</name>
    <dbReference type="NCBI Taxonomy" id="452863"/>
    <lineage>
        <taxon>Bacteria</taxon>
        <taxon>Bacillati</taxon>
        <taxon>Actinomycetota</taxon>
        <taxon>Actinomycetes</taxon>
        <taxon>Micrococcales</taxon>
        <taxon>Micrococcaceae</taxon>
        <taxon>Pseudarthrobacter</taxon>
    </lineage>
</organism>
<evidence type="ECO:0000259" key="4">
    <source>
        <dbReference type="Pfam" id="PF21302"/>
    </source>
</evidence>
<evidence type="ECO:0000256" key="2">
    <source>
        <dbReference type="PIRSR" id="PIRSR018249-2"/>
    </source>
</evidence>
<dbReference type="RefSeq" id="WP_015937128.1">
    <property type="nucleotide sequence ID" value="NC_011886.1"/>
</dbReference>
<keyword evidence="2" id="KW-0949">S-adenosyl-L-methionine</keyword>
<proteinExistence type="predicted"/>
<evidence type="ECO:0000256" key="1">
    <source>
        <dbReference type="PIRSR" id="PIRSR018249-1"/>
    </source>
</evidence>
<dbReference type="InterPro" id="IPR050508">
    <property type="entry name" value="Methyltransf_Superfamily"/>
</dbReference>
<evidence type="ECO:0000313" key="5">
    <source>
        <dbReference type="EMBL" id="ACL39909.1"/>
    </source>
</evidence>
<dbReference type="PANTHER" id="PTHR42912">
    <property type="entry name" value="METHYLTRANSFERASE"/>
    <property type="match status" value="1"/>
</dbReference>
<dbReference type="InterPro" id="IPR016718">
    <property type="entry name" value="rRNA_m1G-MeTrfase_A_prd"/>
</dbReference>
<evidence type="ECO:0000313" key="6">
    <source>
        <dbReference type="Proteomes" id="UP000002505"/>
    </source>
</evidence>
<sequence length="292" mass="30905">MPLPPDLPLLCPLCLKPLADADTRPSGPARMACSSGHSFDAARQGYFNMLVGKGTSFEADTAEMADARSAFLGAGKYAPLAREVAAAVVPCLSPRHAAVLDAGTGTGHYLRAVLDAAAEQGRTVNAVGLDISKFALRRAARLNPEAVNLVWDVWKRIPLADGSVDAVTVIFAPRNPAEFARVLRPHGRLVVVTPRQGHLSALAALTGMLGIEEGKDSRLAAAMAEHFDAESATDVDIPLWLTRRQAADLAFMGPAGHHQGRDAIADRLAGSPEPVAADAKFRVLAYRPKGRL</sequence>
<keyword evidence="1" id="KW-0862">Zinc</keyword>
<keyword evidence="5" id="KW-0489">Methyltransferase</keyword>
<evidence type="ECO:0000259" key="3">
    <source>
        <dbReference type="Pfam" id="PF13649"/>
    </source>
</evidence>
<dbReference type="GO" id="GO:0046872">
    <property type="term" value="F:metal ion binding"/>
    <property type="evidence" value="ECO:0007669"/>
    <property type="project" value="UniProtKB-KW"/>
</dbReference>
<keyword evidence="1" id="KW-0479">Metal-binding</keyword>
<feature type="domain" description="Methyltransferase" evidence="3">
    <location>
        <begin position="99"/>
        <end position="187"/>
    </location>
</feature>
<gene>
    <name evidence="5" type="ordered locus">Achl_1934</name>
</gene>
<dbReference type="InterPro" id="IPR041698">
    <property type="entry name" value="Methyltransf_25"/>
</dbReference>
<keyword evidence="6" id="KW-1185">Reference proteome</keyword>
<dbReference type="AlphaFoldDB" id="B8H8N1"/>
<dbReference type="Pfam" id="PF21302">
    <property type="entry name" value="Zn_ribbon_RlmA"/>
    <property type="match status" value="1"/>
</dbReference>
<feature type="binding site" evidence="1">
    <location>
        <position position="33"/>
    </location>
    <ligand>
        <name>Zn(2+)</name>
        <dbReference type="ChEBI" id="CHEBI:29105"/>
    </ligand>
</feature>
<reference evidence="5" key="1">
    <citation type="submission" date="2009-01" db="EMBL/GenBank/DDBJ databases">
        <title>Complete sequence of chromosome of Arthrobacter chlorophenolicus A6.</title>
        <authorList>
            <consortium name="US DOE Joint Genome Institute"/>
            <person name="Lucas S."/>
            <person name="Copeland A."/>
            <person name="Lapidus A."/>
            <person name="Glavina del Rio T."/>
            <person name="Tice H."/>
            <person name="Bruce D."/>
            <person name="Goodwin L."/>
            <person name="Pitluck S."/>
            <person name="Goltsman E."/>
            <person name="Clum A."/>
            <person name="Larimer F."/>
            <person name="Land M."/>
            <person name="Hauser L."/>
            <person name="Kyrpides N."/>
            <person name="Mikhailova N."/>
            <person name="Jansson J."/>
            <person name="Richardson P."/>
        </authorList>
    </citation>
    <scope>NUCLEOTIDE SEQUENCE [LARGE SCALE GENOMIC DNA]</scope>
    <source>
        <strain evidence="5">A6</strain>
    </source>
</reference>
<keyword evidence="5" id="KW-0808">Transferase</keyword>
<dbReference type="CDD" id="cd02440">
    <property type="entry name" value="AdoMet_MTases"/>
    <property type="match status" value="1"/>
</dbReference>
<feature type="binding site" evidence="2">
    <location>
        <begin position="106"/>
        <end position="107"/>
    </location>
    <ligand>
        <name>S-adenosyl-L-methionine</name>
        <dbReference type="ChEBI" id="CHEBI:59789"/>
    </ligand>
</feature>
<name>B8H8N1_PSECP</name>
<dbReference type="STRING" id="452863.Achl_1934"/>
<feature type="domain" description="23S rRNA (guanine(745)-N(1))-methyltransferase N-terminal" evidence="4">
    <location>
        <begin position="10"/>
        <end position="50"/>
    </location>
</feature>
<dbReference type="eggNOG" id="COG2226">
    <property type="taxonomic scope" value="Bacteria"/>
</dbReference>
<dbReference type="PANTHER" id="PTHR42912:SF45">
    <property type="entry name" value="23S RRNA (GUANINE(745)-N(1))-METHYLTRANSFERASE"/>
    <property type="match status" value="1"/>
</dbReference>
<feature type="binding site" evidence="1">
    <location>
        <position position="37"/>
    </location>
    <ligand>
        <name>Zn(2+)</name>
        <dbReference type="ChEBI" id="CHEBI:29105"/>
    </ligand>
</feature>
<dbReference type="Proteomes" id="UP000002505">
    <property type="component" value="Chromosome"/>
</dbReference>
<dbReference type="SMR" id="B8H8N1"/>
<protein>
    <submittedName>
        <fullName evidence="5">Methyltransferase type 11</fullName>
    </submittedName>
</protein>
<dbReference type="Gene3D" id="3.40.50.150">
    <property type="entry name" value="Vaccinia Virus protein VP39"/>
    <property type="match status" value="1"/>
</dbReference>
<dbReference type="Pfam" id="PF13649">
    <property type="entry name" value="Methyltransf_25"/>
    <property type="match status" value="1"/>
</dbReference>
<dbReference type="InterPro" id="IPR048647">
    <property type="entry name" value="RlmA_N"/>
</dbReference>
<dbReference type="KEGG" id="ach:Achl_1934"/>
<dbReference type="PIRSF" id="PIRSF018249">
    <property type="entry name" value="MyrA_prd"/>
    <property type="match status" value="1"/>
</dbReference>
<dbReference type="SUPFAM" id="SSF53335">
    <property type="entry name" value="S-adenosyl-L-methionine-dependent methyltransferases"/>
    <property type="match status" value="1"/>
</dbReference>
<dbReference type="EMBL" id="CP001341">
    <property type="protein sequence ID" value="ACL39909.1"/>
    <property type="molecule type" value="Genomic_DNA"/>
</dbReference>